<keyword evidence="1" id="KW-1185">Reference proteome</keyword>
<gene>
    <name evidence="2" type="primary">LOC107775753</name>
</gene>
<dbReference type="PaxDb" id="4097-A0A1S3YFN7"/>
<evidence type="ECO:0000313" key="2">
    <source>
        <dbReference type="RefSeq" id="XP_016451009.2"/>
    </source>
</evidence>
<dbReference type="KEGG" id="nta:107775753"/>
<dbReference type="RefSeq" id="XP_016451009.1">
    <property type="nucleotide sequence ID" value="XM_016595523.1"/>
</dbReference>
<dbReference type="Gene3D" id="3.30.420.10">
    <property type="entry name" value="Ribonuclease H-like superfamily/Ribonuclease H"/>
    <property type="match status" value="1"/>
</dbReference>
<dbReference type="PANTHER" id="PTHR48475">
    <property type="entry name" value="RIBONUCLEASE H"/>
    <property type="match status" value="1"/>
</dbReference>
<dbReference type="GeneID" id="107775753"/>
<dbReference type="PANTHER" id="PTHR48475:SF1">
    <property type="entry name" value="RNASE H TYPE-1 DOMAIN-CONTAINING PROTEIN"/>
    <property type="match status" value="1"/>
</dbReference>
<dbReference type="Proteomes" id="UP000790787">
    <property type="component" value="Chromosome 15"/>
</dbReference>
<dbReference type="GO" id="GO:0003676">
    <property type="term" value="F:nucleic acid binding"/>
    <property type="evidence" value="ECO:0007669"/>
    <property type="project" value="InterPro"/>
</dbReference>
<sequence length="260" mass="30294">MADHLSRLEGAEKNVEVEEIVETFPDEQLLATSLEVAPWHAYIATYTASGCHPYHPQTSGQVEVSNREIKRVLTNTVNATRMNWAKKLDDALWAYRTAFKTPIDMSPYKLVFGKACHLLVELKHRALWALRQLNLDMEISGTRRVTKLHEHDEFRYHAFESTRLYKERMKMMHGKNILERNFKPGDVVLLYNSRLKLFPGKLKLRWSGPFRVIEMHHVGVVKIASKDGFRKFKVNGQRLIHYQGMVEEDKVISTMYLKDP</sequence>
<dbReference type="RefSeq" id="XP_016451009.2">
    <property type="nucleotide sequence ID" value="XM_016595523.2"/>
</dbReference>
<organism evidence="1 2">
    <name type="scientific">Nicotiana tabacum</name>
    <name type="common">Common tobacco</name>
    <dbReference type="NCBI Taxonomy" id="4097"/>
    <lineage>
        <taxon>Eukaryota</taxon>
        <taxon>Viridiplantae</taxon>
        <taxon>Streptophyta</taxon>
        <taxon>Embryophyta</taxon>
        <taxon>Tracheophyta</taxon>
        <taxon>Spermatophyta</taxon>
        <taxon>Magnoliopsida</taxon>
        <taxon>eudicotyledons</taxon>
        <taxon>Gunneridae</taxon>
        <taxon>Pentapetalae</taxon>
        <taxon>asterids</taxon>
        <taxon>lamiids</taxon>
        <taxon>Solanales</taxon>
        <taxon>Solanaceae</taxon>
        <taxon>Nicotianoideae</taxon>
        <taxon>Nicotianeae</taxon>
        <taxon>Nicotiana</taxon>
    </lineage>
</organism>
<dbReference type="InterPro" id="IPR036397">
    <property type="entry name" value="RNaseH_sf"/>
</dbReference>
<name>A0A1S3YFN7_TOBAC</name>
<reference evidence="2" key="2">
    <citation type="submission" date="2025-08" db="UniProtKB">
        <authorList>
            <consortium name="RefSeq"/>
        </authorList>
    </citation>
    <scope>IDENTIFICATION</scope>
    <source>
        <tissue evidence="2">Leaf</tissue>
    </source>
</reference>
<protein>
    <submittedName>
        <fullName evidence="2">Uncharacterized protein LOC107775753</fullName>
    </submittedName>
</protein>
<dbReference type="AlphaFoldDB" id="A0A1S3YFN7"/>
<proteinExistence type="predicted"/>
<reference evidence="1" key="1">
    <citation type="journal article" date="2014" name="Nat. Commun.">
        <title>The tobacco genome sequence and its comparison with those of tomato and potato.</title>
        <authorList>
            <person name="Sierro N."/>
            <person name="Battey J.N."/>
            <person name="Ouadi S."/>
            <person name="Bakaher N."/>
            <person name="Bovet L."/>
            <person name="Willig A."/>
            <person name="Goepfert S."/>
            <person name="Peitsch M.C."/>
            <person name="Ivanov N.V."/>
        </authorList>
    </citation>
    <scope>NUCLEOTIDE SEQUENCE [LARGE SCALE GENOMIC DNA]</scope>
</reference>
<dbReference type="OrthoDB" id="1094981at2759"/>
<accession>A0A1S3YFN7</accession>
<evidence type="ECO:0000313" key="1">
    <source>
        <dbReference type="Proteomes" id="UP000790787"/>
    </source>
</evidence>